<feature type="region of interest" description="Disordered" evidence="1">
    <location>
        <begin position="489"/>
        <end position="522"/>
    </location>
</feature>
<sequence>MTVVTDPARVAVAAPHTAALDAAADAVASGGNAIDAALAAAAALAVVYPHQCGLGGDLVALVRRPGLGVTAVLSAGAAPAGIDVAALAREERMPRQGAQTVTVPGVVAGWQAIHALGGRLGLESPLRRASELAADGFPVSAGLARAISVREEEIRADEGMTGVFTDAAGVLAAEGDLVVQPALAATLAELAADPGAMYRGRIPASISARLRELGGAHTEADFAAHEAELVEPVTSTEGGVRWWVAPPPTQGVVLLGILPEALGTDTAELVEAVHRAALVRQEKLGDPRGGTIDVDAMLDPRDRANAGSLPRAGRALGDTVAVTAAGADGTVVTLIQSVYQLFGSGILDPGTGVVLHNRGSAFSTDPVHPGHVGPGLRPPHTLLPVIAETDDLVLGLGCQGGSAQPWILAQIARELLDPSADPTTTLGRPRFVIGARDLGHEVMTLVAEPGVPEAEAAAHALGLPVATTDGLVDEAGHVQAVRLHADGRLDSASDPRADGRAVVFDAPRALPQPDPPRTEGTP</sequence>
<feature type="compositionally biased region" description="Basic and acidic residues" evidence="1">
    <location>
        <begin position="489"/>
        <end position="499"/>
    </location>
</feature>
<evidence type="ECO:0000313" key="3">
    <source>
        <dbReference type="Proteomes" id="UP000536685"/>
    </source>
</evidence>
<dbReference type="PANTHER" id="PTHR43881">
    <property type="entry name" value="GAMMA-GLUTAMYLTRANSPEPTIDASE (AFU_ORTHOLOGUE AFUA_4G13580)"/>
    <property type="match status" value="1"/>
</dbReference>
<accession>A0A841APU1</accession>
<comment type="caution">
    <text evidence="2">The sequence shown here is derived from an EMBL/GenBank/DDBJ whole genome shotgun (WGS) entry which is preliminary data.</text>
</comment>
<dbReference type="Proteomes" id="UP000536685">
    <property type="component" value="Unassembled WGS sequence"/>
</dbReference>
<dbReference type="InterPro" id="IPR052896">
    <property type="entry name" value="GGT-like_enzyme"/>
</dbReference>
<organism evidence="2 3">
    <name type="scientific">Conyzicola lurida</name>
    <dbReference type="NCBI Taxonomy" id="1172621"/>
    <lineage>
        <taxon>Bacteria</taxon>
        <taxon>Bacillati</taxon>
        <taxon>Actinomycetota</taxon>
        <taxon>Actinomycetes</taxon>
        <taxon>Micrococcales</taxon>
        <taxon>Microbacteriaceae</taxon>
        <taxon>Conyzicola</taxon>
    </lineage>
</organism>
<dbReference type="InterPro" id="IPR043137">
    <property type="entry name" value="GGT_ssub_C"/>
</dbReference>
<dbReference type="AlphaFoldDB" id="A0A841APU1"/>
<dbReference type="RefSeq" id="WP_184237108.1">
    <property type="nucleotide sequence ID" value="NZ_JACHMJ010000001.1"/>
</dbReference>
<dbReference type="InterPro" id="IPR029055">
    <property type="entry name" value="Ntn_hydrolases_N"/>
</dbReference>
<protein>
    <submittedName>
        <fullName evidence="2">Gamma-glutamyltranspeptidase</fullName>
    </submittedName>
</protein>
<gene>
    <name evidence="2" type="ORF">HD599_002104</name>
</gene>
<dbReference type="PRINTS" id="PR01210">
    <property type="entry name" value="GGTRANSPTASE"/>
</dbReference>
<reference evidence="2 3" key="1">
    <citation type="submission" date="2020-08" db="EMBL/GenBank/DDBJ databases">
        <title>Sequencing the genomes of 1000 actinobacteria strains.</title>
        <authorList>
            <person name="Klenk H.-P."/>
        </authorList>
    </citation>
    <scope>NUCLEOTIDE SEQUENCE [LARGE SCALE GENOMIC DNA]</scope>
    <source>
        <strain evidence="2 3">DSM 105784</strain>
    </source>
</reference>
<dbReference type="PANTHER" id="PTHR43881:SF1">
    <property type="entry name" value="GAMMA-GLUTAMYLTRANSPEPTIDASE (AFU_ORTHOLOGUE AFUA_4G13580)"/>
    <property type="match status" value="1"/>
</dbReference>
<dbReference type="Gene3D" id="3.60.20.40">
    <property type="match status" value="1"/>
</dbReference>
<keyword evidence="3" id="KW-1185">Reference proteome</keyword>
<dbReference type="Pfam" id="PF01019">
    <property type="entry name" value="G_glu_transpept"/>
    <property type="match status" value="1"/>
</dbReference>
<dbReference type="EMBL" id="JACHMJ010000001">
    <property type="protein sequence ID" value="MBB5843781.1"/>
    <property type="molecule type" value="Genomic_DNA"/>
</dbReference>
<name>A0A841APU1_9MICO</name>
<evidence type="ECO:0000313" key="2">
    <source>
        <dbReference type="EMBL" id="MBB5843781.1"/>
    </source>
</evidence>
<evidence type="ECO:0000256" key="1">
    <source>
        <dbReference type="SAM" id="MobiDB-lite"/>
    </source>
</evidence>
<dbReference type="SUPFAM" id="SSF56235">
    <property type="entry name" value="N-terminal nucleophile aminohydrolases (Ntn hydrolases)"/>
    <property type="match status" value="1"/>
</dbReference>
<proteinExistence type="predicted"/>